<gene>
    <name evidence="2" type="ORF">ABZ508_02740</name>
</gene>
<sequence>MTIDAMHWVWTHSRARGNVRLVLLAVADKAPDATATVRMGTTEFRARLNAPKSTVVTAVDKALDSGELVMVAPAVGSRAATYQLPYAVGYTRPAPGSTGPESGPLSQSYRSGIQTPNAQQGSENRTPTETATGPESGPGGSENETPRGPESGPLHQTTPTRSGSQPEGEPNPAATTTIPDFALPLIHTISRAGYDTLRWGNIRPDEWLIIHALIKSHGPERLARYAIEQCQQRQISYGRYFLPGWRELPPTPAPDPDGVHRLPVRPVGPAPTPQAARRNAARDYLDQLSEQLAAGERQ</sequence>
<feature type="compositionally biased region" description="Polar residues" evidence="1">
    <location>
        <begin position="104"/>
        <end position="125"/>
    </location>
</feature>
<feature type="region of interest" description="Disordered" evidence="1">
    <location>
        <begin position="93"/>
        <end position="179"/>
    </location>
</feature>
<keyword evidence="3" id="KW-1185">Reference proteome</keyword>
<evidence type="ECO:0008006" key="4">
    <source>
        <dbReference type="Google" id="ProtNLM"/>
    </source>
</evidence>
<name>A0ABV2VYE7_9ACTN</name>
<evidence type="ECO:0000313" key="2">
    <source>
        <dbReference type="EMBL" id="MEU0706283.1"/>
    </source>
</evidence>
<protein>
    <recommendedName>
        <fullName evidence="4">DNA-binding protein</fullName>
    </recommendedName>
</protein>
<proteinExistence type="predicted"/>
<dbReference type="EMBL" id="JBEXZR010000002">
    <property type="protein sequence ID" value="MEU0706283.1"/>
    <property type="molecule type" value="Genomic_DNA"/>
</dbReference>
<reference evidence="2 3" key="1">
    <citation type="submission" date="2024-06" db="EMBL/GenBank/DDBJ databases">
        <title>The Natural Products Discovery Center: Release of the First 8490 Sequenced Strains for Exploring Actinobacteria Biosynthetic Diversity.</title>
        <authorList>
            <person name="Kalkreuter E."/>
            <person name="Kautsar S.A."/>
            <person name="Yang D."/>
            <person name="Bader C.D."/>
            <person name="Teijaro C.N."/>
            <person name="Fluegel L."/>
            <person name="Davis C.M."/>
            <person name="Simpson J.R."/>
            <person name="Lauterbach L."/>
            <person name="Steele A.D."/>
            <person name="Gui C."/>
            <person name="Meng S."/>
            <person name="Li G."/>
            <person name="Viehrig K."/>
            <person name="Ye F."/>
            <person name="Su P."/>
            <person name="Kiefer A.F."/>
            <person name="Nichols A."/>
            <person name="Cepeda A.J."/>
            <person name="Yan W."/>
            <person name="Fan B."/>
            <person name="Jiang Y."/>
            <person name="Adhikari A."/>
            <person name="Zheng C.-J."/>
            <person name="Schuster L."/>
            <person name="Cowan T.M."/>
            <person name="Smanski M.J."/>
            <person name="Chevrette M.G."/>
            <person name="De Carvalho L.P.S."/>
            <person name="Shen B."/>
        </authorList>
    </citation>
    <scope>NUCLEOTIDE SEQUENCE [LARGE SCALE GENOMIC DNA]</scope>
    <source>
        <strain evidence="2 3">NPDC006337</strain>
    </source>
</reference>
<feature type="compositionally biased region" description="Polar residues" evidence="1">
    <location>
        <begin position="154"/>
        <end position="165"/>
    </location>
</feature>
<evidence type="ECO:0000313" key="3">
    <source>
        <dbReference type="Proteomes" id="UP001550378"/>
    </source>
</evidence>
<comment type="caution">
    <text evidence="2">The sequence shown here is derived from an EMBL/GenBank/DDBJ whole genome shotgun (WGS) entry which is preliminary data.</text>
</comment>
<accession>A0ABV2VYE7</accession>
<organism evidence="2 3">
    <name type="scientific">Streptomyces lavendulocolor</name>
    <dbReference type="NCBI Taxonomy" id="67316"/>
    <lineage>
        <taxon>Bacteria</taxon>
        <taxon>Bacillati</taxon>
        <taxon>Actinomycetota</taxon>
        <taxon>Actinomycetes</taxon>
        <taxon>Kitasatosporales</taxon>
        <taxon>Streptomycetaceae</taxon>
        <taxon>Streptomyces</taxon>
    </lineage>
</organism>
<dbReference type="Proteomes" id="UP001550378">
    <property type="component" value="Unassembled WGS sequence"/>
</dbReference>
<feature type="region of interest" description="Disordered" evidence="1">
    <location>
        <begin position="249"/>
        <end position="282"/>
    </location>
</feature>
<dbReference type="RefSeq" id="WP_359658193.1">
    <property type="nucleotide sequence ID" value="NZ_JBEXZP010000290.1"/>
</dbReference>
<evidence type="ECO:0000256" key="1">
    <source>
        <dbReference type="SAM" id="MobiDB-lite"/>
    </source>
</evidence>